<evidence type="ECO:0000313" key="1">
    <source>
        <dbReference type="EMBL" id="EEO26948.1"/>
    </source>
</evidence>
<reference evidence="1" key="1">
    <citation type="submission" date="2011-10" db="EMBL/GenBank/DDBJ databases">
        <title>The Genome Sequence of Oxalobacter formigenes HOxBLS.</title>
        <authorList>
            <consortium name="The Broad Institute Genome Sequencing Platform"/>
            <person name="Earl A."/>
            <person name="Ward D."/>
            <person name="Feldgarden M."/>
            <person name="Gevers D."/>
            <person name="Allison M.J."/>
            <person name="Humphrey S."/>
            <person name="Young S.K."/>
            <person name="Zeng Q."/>
            <person name="Gargeya S."/>
            <person name="Fitzgerald M."/>
            <person name="Haas B."/>
            <person name="Abouelleil A."/>
            <person name="Alvarado L."/>
            <person name="Arachchi H.M."/>
            <person name="Berlin A."/>
            <person name="Brown A."/>
            <person name="Chapman S.B."/>
            <person name="Chen Z."/>
            <person name="Dunbar C."/>
            <person name="Freedman E."/>
            <person name="Gearin G."/>
            <person name="Goldberg J."/>
            <person name="Griggs A."/>
            <person name="Gujja S."/>
            <person name="Heiman D."/>
            <person name="Howarth C."/>
            <person name="Larson L."/>
            <person name="Lui A."/>
            <person name="MacDonald P.J.P."/>
            <person name="Montmayeur A."/>
            <person name="Murphy C."/>
            <person name="Neiman D."/>
            <person name="Pearson M."/>
            <person name="Priest M."/>
            <person name="Roberts A."/>
            <person name="Saif S."/>
            <person name="Shea T."/>
            <person name="Shenoy N."/>
            <person name="Sisk P."/>
            <person name="Stolte C."/>
            <person name="Sykes S."/>
            <person name="Wortman J."/>
            <person name="Nusbaum C."/>
            <person name="Birren B."/>
        </authorList>
    </citation>
    <scope>NUCLEOTIDE SEQUENCE [LARGE SCALE GENOMIC DNA]</scope>
    <source>
        <strain evidence="1">HOxBLS</strain>
    </source>
</reference>
<name>C3X162_9BURK</name>
<protein>
    <submittedName>
        <fullName evidence="1">Uncharacterized protein</fullName>
    </submittedName>
</protein>
<dbReference type="EMBL" id="ACDP02000029">
    <property type="protein sequence ID" value="EEO26948.1"/>
    <property type="molecule type" value="Genomic_DNA"/>
</dbReference>
<keyword evidence="2" id="KW-1185">Reference proteome</keyword>
<accession>C3X162</accession>
<dbReference type="AlphaFoldDB" id="C3X162"/>
<sequence length="97" mass="11272">MEKEWISAFYDNEAREDERPFTQGMLGREETGHVLELYRAIGRHLRLHNPVPEVSESFRKNLLLGLQAEYGRMQCRGDSEEKIAADDELHKNKAEAL</sequence>
<evidence type="ECO:0000313" key="2">
    <source>
        <dbReference type="Proteomes" id="UP000003973"/>
    </source>
</evidence>
<comment type="caution">
    <text evidence="1">The sequence shown here is derived from an EMBL/GenBank/DDBJ whole genome shotgun (WGS) entry which is preliminary data.</text>
</comment>
<organism evidence="1 2">
    <name type="scientific">Oxalobacter paraformigenes</name>
    <dbReference type="NCBI Taxonomy" id="556268"/>
    <lineage>
        <taxon>Bacteria</taxon>
        <taxon>Pseudomonadati</taxon>
        <taxon>Pseudomonadota</taxon>
        <taxon>Betaproteobacteria</taxon>
        <taxon>Burkholderiales</taxon>
        <taxon>Oxalobacteraceae</taxon>
        <taxon>Oxalobacter</taxon>
    </lineage>
</organism>
<dbReference type="RefSeq" id="WP_005875670.1">
    <property type="nucleotide sequence ID" value="NZ_CABMNL010000001.1"/>
</dbReference>
<gene>
    <name evidence="1" type="ORF">OFAG_00101</name>
</gene>
<proteinExistence type="predicted"/>
<dbReference type="HOGENOM" id="CLU_2344008_0_0_4"/>
<dbReference type="Proteomes" id="UP000003973">
    <property type="component" value="Unassembled WGS sequence"/>
</dbReference>